<dbReference type="EMBL" id="LAZR01005361">
    <property type="protein sequence ID" value="KKN00573.1"/>
    <property type="molecule type" value="Genomic_DNA"/>
</dbReference>
<evidence type="ECO:0000256" key="1">
    <source>
        <dbReference type="ARBA" id="ARBA00009716"/>
    </source>
</evidence>
<evidence type="ECO:0000259" key="4">
    <source>
        <dbReference type="PROSITE" id="PS51379"/>
    </source>
</evidence>
<dbReference type="PANTHER" id="PTHR43819">
    <property type="entry name" value="ARCHAEAL-TYPE GLUTAMATE SYNTHASE [NADPH]"/>
    <property type="match status" value="1"/>
</dbReference>
<evidence type="ECO:0000256" key="2">
    <source>
        <dbReference type="ARBA" id="ARBA00012079"/>
    </source>
</evidence>
<reference evidence="5" key="1">
    <citation type="journal article" date="2015" name="Nature">
        <title>Complex archaea that bridge the gap between prokaryotes and eukaryotes.</title>
        <authorList>
            <person name="Spang A."/>
            <person name="Saw J.H."/>
            <person name="Jorgensen S.L."/>
            <person name="Zaremba-Niedzwiedzka K."/>
            <person name="Martijn J."/>
            <person name="Lind A.E."/>
            <person name="van Eijk R."/>
            <person name="Schleper C."/>
            <person name="Guy L."/>
            <person name="Ettema T.J."/>
        </authorList>
    </citation>
    <scope>NUCLEOTIDE SEQUENCE</scope>
</reference>
<dbReference type="Gene3D" id="3.20.20.70">
    <property type="entry name" value="Aldolase class I"/>
    <property type="match status" value="1"/>
</dbReference>
<organism evidence="5">
    <name type="scientific">marine sediment metagenome</name>
    <dbReference type="NCBI Taxonomy" id="412755"/>
    <lineage>
        <taxon>unclassified sequences</taxon>
        <taxon>metagenomes</taxon>
        <taxon>ecological metagenomes</taxon>
    </lineage>
</organism>
<sequence>MYKRYRIETSPVELSTTKIGKFEIIRNDSCLNCGRCMTHCIYDVHKRDSDDPRLMSDPVNHLCKNCFSCIQNCPYQSLEMIKNKEFEKLGNSYWTPQIIHTIWNEAEEGNIPVFGAGYRGPFRGRGFDDIWTDMSEIVRPTRDGIHGREYIATAVDLGRKLPWISDFAKLDLPNSYEIQIPMLLDTSPLGLNSRGIILSIIKAAHKLGTLAFLDIKNYFDELKPYLKSIALRCSLDKITHLDRVPWREVNLIEIALPRKYSISELERVLKKLKSENQTALISLGLTNPSLSAGIIKQFKEARADILNFYADNHGQSFEGNIFICDSIRKLQLDLVKERIRDEVTILGKGGIAAAEHVPKIIICGADAAVLDLSLLVAKGCRVCKICKIDDCPVELEKLNPEIAEQRIINMICAWRDQLLEILSAMGIRDVRRLRGEKGRAMFYEEIERESFEFIFKENGPVK</sequence>
<dbReference type="GO" id="GO:0004355">
    <property type="term" value="F:glutamate synthase (NADPH) activity"/>
    <property type="evidence" value="ECO:0007669"/>
    <property type="project" value="UniProtKB-EC"/>
</dbReference>
<accession>A0A0F9Q5A1</accession>
<dbReference type="PROSITE" id="PS51379">
    <property type="entry name" value="4FE4S_FER_2"/>
    <property type="match status" value="2"/>
</dbReference>
<comment type="similarity">
    <text evidence="1">Belongs to the glutamate synthase family.</text>
</comment>
<feature type="domain" description="4Fe-4S ferredoxin-type" evidence="4">
    <location>
        <begin position="20"/>
        <end position="50"/>
    </location>
</feature>
<name>A0A0F9Q5A1_9ZZZZ</name>
<dbReference type="EC" id="1.4.1.13" evidence="2"/>
<dbReference type="SUPFAM" id="SSF54862">
    <property type="entry name" value="4Fe-4S ferredoxins"/>
    <property type="match status" value="1"/>
</dbReference>
<dbReference type="Pfam" id="PF01645">
    <property type="entry name" value="Glu_synthase"/>
    <property type="match status" value="1"/>
</dbReference>
<feature type="domain" description="4Fe-4S ferredoxin-type" evidence="4">
    <location>
        <begin position="52"/>
        <end position="83"/>
    </location>
</feature>
<dbReference type="AlphaFoldDB" id="A0A0F9Q5A1"/>
<evidence type="ECO:0000313" key="5">
    <source>
        <dbReference type="EMBL" id="KKN00573.1"/>
    </source>
</evidence>
<dbReference type="SUPFAM" id="SSF51395">
    <property type="entry name" value="FMN-linked oxidoreductases"/>
    <property type="match status" value="1"/>
</dbReference>
<dbReference type="InterPro" id="IPR017896">
    <property type="entry name" value="4Fe4S_Fe-S-bd"/>
</dbReference>
<comment type="caution">
    <text evidence="5">The sequence shown here is derived from an EMBL/GenBank/DDBJ whole genome shotgun (WGS) entry which is preliminary data.</text>
</comment>
<dbReference type="GO" id="GO:0006537">
    <property type="term" value="P:glutamate biosynthetic process"/>
    <property type="evidence" value="ECO:0007669"/>
    <property type="project" value="InterPro"/>
</dbReference>
<dbReference type="InterPro" id="IPR017900">
    <property type="entry name" value="4Fe4S_Fe_S_CS"/>
</dbReference>
<evidence type="ECO:0000256" key="3">
    <source>
        <dbReference type="ARBA" id="ARBA00048151"/>
    </source>
</evidence>
<protein>
    <recommendedName>
        <fullName evidence="2">glutamate synthase (NADPH)</fullName>
        <ecNumber evidence="2">1.4.1.13</ecNumber>
    </recommendedName>
</protein>
<proteinExistence type="inferred from homology"/>
<gene>
    <name evidence="5" type="ORF">LCGC14_1136420</name>
</gene>
<comment type="catalytic activity">
    <reaction evidence="3">
        <text>2 L-glutamate + NADP(+) = L-glutamine + 2-oxoglutarate + NADPH + H(+)</text>
        <dbReference type="Rhea" id="RHEA:15501"/>
        <dbReference type="ChEBI" id="CHEBI:15378"/>
        <dbReference type="ChEBI" id="CHEBI:16810"/>
        <dbReference type="ChEBI" id="CHEBI:29985"/>
        <dbReference type="ChEBI" id="CHEBI:57783"/>
        <dbReference type="ChEBI" id="CHEBI:58349"/>
        <dbReference type="ChEBI" id="CHEBI:58359"/>
        <dbReference type="EC" id="1.4.1.13"/>
    </reaction>
</comment>
<dbReference type="PROSITE" id="PS00198">
    <property type="entry name" value="4FE4S_FER_1"/>
    <property type="match status" value="1"/>
</dbReference>
<dbReference type="PANTHER" id="PTHR43819:SF1">
    <property type="entry name" value="ARCHAEAL-TYPE GLUTAMATE SYNTHASE [NADPH]"/>
    <property type="match status" value="1"/>
</dbReference>
<dbReference type="Gene3D" id="3.30.70.20">
    <property type="match status" value="1"/>
</dbReference>
<dbReference type="InterPro" id="IPR002932">
    <property type="entry name" value="Glu_synthdom"/>
</dbReference>
<dbReference type="InterPro" id="IPR013785">
    <property type="entry name" value="Aldolase_TIM"/>
</dbReference>